<dbReference type="InterPro" id="IPR000795">
    <property type="entry name" value="T_Tr_GTP-bd_dom"/>
</dbReference>
<keyword evidence="11" id="KW-1185">Reference proteome</keyword>
<comment type="similarity">
    <text evidence="2 7">Belongs to the TRAFAC class translation factor GTPase superfamily. Classic translation factor GTPase family. PrfC subfamily.</text>
</comment>
<dbReference type="SUPFAM" id="SSF50447">
    <property type="entry name" value="Translation proteins"/>
    <property type="match status" value="1"/>
</dbReference>
<dbReference type="RefSeq" id="WP_072787984.1">
    <property type="nucleotide sequence ID" value="NZ_FQUL01000002.1"/>
</dbReference>
<dbReference type="AlphaFoldDB" id="A0A1M4SGM4"/>
<dbReference type="EMBL" id="FQUL01000002">
    <property type="protein sequence ID" value="SHE31414.1"/>
    <property type="molecule type" value="Genomic_DNA"/>
</dbReference>
<name>A0A1M4SGM4_9ACTN</name>
<evidence type="ECO:0000259" key="9">
    <source>
        <dbReference type="PROSITE" id="PS51722"/>
    </source>
</evidence>
<evidence type="ECO:0000256" key="7">
    <source>
        <dbReference type="HAMAP-Rule" id="MF_00072"/>
    </source>
</evidence>
<dbReference type="PROSITE" id="PS51722">
    <property type="entry name" value="G_TR_2"/>
    <property type="match status" value="1"/>
</dbReference>
<dbReference type="FunFam" id="3.40.50.300:FF:000542">
    <property type="entry name" value="Peptide chain release factor 3"/>
    <property type="match status" value="1"/>
</dbReference>
<evidence type="ECO:0000256" key="6">
    <source>
        <dbReference type="ARBA" id="ARBA00023134"/>
    </source>
</evidence>
<dbReference type="InterPro" id="IPR035647">
    <property type="entry name" value="EFG_III/V"/>
</dbReference>
<dbReference type="OrthoDB" id="9801472at2"/>
<reference evidence="11" key="1">
    <citation type="submission" date="2016-11" db="EMBL/GenBank/DDBJ databases">
        <authorList>
            <person name="Varghese N."/>
            <person name="Submissions S."/>
        </authorList>
    </citation>
    <scope>NUCLEOTIDE SEQUENCE [LARGE SCALE GENOMIC DNA]</scope>
    <source>
        <strain evidence="11">DSM 19514</strain>
    </source>
</reference>
<dbReference type="GO" id="GO:0016149">
    <property type="term" value="F:translation release factor activity, codon specific"/>
    <property type="evidence" value="ECO:0007669"/>
    <property type="project" value="UniProtKB-UniRule"/>
</dbReference>
<dbReference type="Pfam" id="PF22042">
    <property type="entry name" value="EF-G_D2"/>
    <property type="match status" value="1"/>
</dbReference>
<feature type="domain" description="Tr-type G" evidence="9">
    <location>
        <begin position="20"/>
        <end position="286"/>
    </location>
</feature>
<dbReference type="SUPFAM" id="SSF52540">
    <property type="entry name" value="P-loop containing nucleoside triphosphate hydrolases"/>
    <property type="match status" value="1"/>
</dbReference>
<dbReference type="InterPro" id="IPR038467">
    <property type="entry name" value="RF3_dom_3_sf"/>
</dbReference>
<dbReference type="Gene3D" id="3.30.70.3280">
    <property type="entry name" value="Peptide chain release factor 3, domain III"/>
    <property type="match status" value="1"/>
</dbReference>
<dbReference type="InterPro" id="IPR027417">
    <property type="entry name" value="P-loop_NTPase"/>
</dbReference>
<dbReference type="GO" id="GO:0016150">
    <property type="term" value="F:translation release factor activity, codon nonspecific"/>
    <property type="evidence" value="ECO:0007669"/>
    <property type="project" value="TreeGrafter"/>
</dbReference>
<protein>
    <recommendedName>
        <fullName evidence="7 8">Peptide chain release factor 3</fullName>
        <shortName evidence="7">RF-3</shortName>
    </recommendedName>
</protein>
<dbReference type="InterPro" id="IPR032090">
    <property type="entry name" value="RF3_C"/>
</dbReference>
<organism evidence="10 11">
    <name type="scientific">Ferrithrix thermotolerans DSM 19514</name>
    <dbReference type="NCBI Taxonomy" id="1121881"/>
    <lineage>
        <taxon>Bacteria</taxon>
        <taxon>Bacillati</taxon>
        <taxon>Actinomycetota</taxon>
        <taxon>Acidimicrobiia</taxon>
        <taxon>Acidimicrobiales</taxon>
        <taxon>Acidimicrobiaceae</taxon>
        <taxon>Ferrithrix</taxon>
    </lineage>
</organism>
<dbReference type="NCBIfam" id="NF001964">
    <property type="entry name" value="PRK00741.1"/>
    <property type="match status" value="1"/>
</dbReference>
<evidence type="ECO:0000313" key="11">
    <source>
        <dbReference type="Proteomes" id="UP000184295"/>
    </source>
</evidence>
<dbReference type="CDD" id="cd04169">
    <property type="entry name" value="RF3"/>
    <property type="match status" value="1"/>
</dbReference>
<comment type="function">
    <text evidence="7">Increases the formation of ribosomal termination complexes and stimulates activities of RF-1 and RF-2. It binds guanine nucleotides and has strong preference for UGA stop codons. It may interact directly with the ribosome. The stimulation of RF-1 and RF-2 is significantly reduced by GTP and GDP, but not by GMP.</text>
</comment>
<dbReference type="SUPFAM" id="SSF54980">
    <property type="entry name" value="EF-G C-terminal domain-like"/>
    <property type="match status" value="1"/>
</dbReference>
<feature type="binding site" evidence="7">
    <location>
        <begin position="151"/>
        <end position="154"/>
    </location>
    <ligand>
        <name>GTP</name>
        <dbReference type="ChEBI" id="CHEBI:37565"/>
    </ligand>
</feature>
<dbReference type="Proteomes" id="UP000184295">
    <property type="component" value="Unassembled WGS sequence"/>
</dbReference>
<evidence type="ECO:0000313" key="10">
    <source>
        <dbReference type="EMBL" id="SHE31414.1"/>
    </source>
</evidence>
<dbReference type="Gene3D" id="2.40.30.10">
    <property type="entry name" value="Translation factors"/>
    <property type="match status" value="1"/>
</dbReference>
<dbReference type="InterPro" id="IPR005225">
    <property type="entry name" value="Small_GTP-bd"/>
</dbReference>
<comment type="subcellular location">
    <subcellularLocation>
        <location evidence="1 7">Cytoplasm</location>
    </subcellularLocation>
</comment>
<accession>A0A1M4SGM4</accession>
<dbReference type="GO" id="GO:0003924">
    <property type="term" value="F:GTPase activity"/>
    <property type="evidence" value="ECO:0007669"/>
    <property type="project" value="InterPro"/>
</dbReference>
<feature type="binding site" evidence="7">
    <location>
        <begin position="97"/>
        <end position="101"/>
    </location>
    <ligand>
        <name>GTP</name>
        <dbReference type="ChEBI" id="CHEBI:37565"/>
    </ligand>
</feature>
<dbReference type="GO" id="GO:0005525">
    <property type="term" value="F:GTP binding"/>
    <property type="evidence" value="ECO:0007669"/>
    <property type="project" value="UniProtKB-UniRule"/>
</dbReference>
<evidence type="ECO:0000256" key="2">
    <source>
        <dbReference type="ARBA" id="ARBA00009978"/>
    </source>
</evidence>
<dbReference type="PANTHER" id="PTHR43556:SF2">
    <property type="entry name" value="PEPTIDE CHAIN RELEASE FACTOR RF3"/>
    <property type="match status" value="1"/>
</dbReference>
<evidence type="ECO:0000256" key="5">
    <source>
        <dbReference type="ARBA" id="ARBA00022917"/>
    </source>
</evidence>
<dbReference type="InterPro" id="IPR031157">
    <property type="entry name" value="G_TR_CS"/>
</dbReference>
<dbReference type="PRINTS" id="PR00315">
    <property type="entry name" value="ELONGATNFCT"/>
</dbReference>
<dbReference type="InterPro" id="IPR009000">
    <property type="entry name" value="Transl_B-barrel_sf"/>
</dbReference>
<evidence type="ECO:0000256" key="8">
    <source>
        <dbReference type="NCBIfam" id="TIGR00503"/>
    </source>
</evidence>
<gene>
    <name evidence="7" type="primary">prfC</name>
    <name evidence="10" type="ORF">SAMN02745225_00275</name>
</gene>
<dbReference type="InterPro" id="IPR004548">
    <property type="entry name" value="PrfC"/>
</dbReference>
<evidence type="ECO:0000256" key="3">
    <source>
        <dbReference type="ARBA" id="ARBA00022490"/>
    </source>
</evidence>
<dbReference type="STRING" id="1121881.SAMN02745225_00275"/>
<evidence type="ECO:0000256" key="4">
    <source>
        <dbReference type="ARBA" id="ARBA00022741"/>
    </source>
</evidence>
<keyword evidence="5 7" id="KW-0648">Protein biosynthesis</keyword>
<dbReference type="PANTHER" id="PTHR43556">
    <property type="entry name" value="PEPTIDE CHAIN RELEASE FACTOR RF3"/>
    <property type="match status" value="1"/>
</dbReference>
<dbReference type="GO" id="GO:0006449">
    <property type="term" value="P:regulation of translational termination"/>
    <property type="evidence" value="ECO:0007669"/>
    <property type="project" value="UniProtKB-UniRule"/>
</dbReference>
<dbReference type="NCBIfam" id="TIGR00503">
    <property type="entry name" value="prfC"/>
    <property type="match status" value="1"/>
</dbReference>
<dbReference type="NCBIfam" id="TIGR00231">
    <property type="entry name" value="small_GTP"/>
    <property type="match status" value="1"/>
</dbReference>
<dbReference type="Gene3D" id="3.40.50.300">
    <property type="entry name" value="P-loop containing nucleotide triphosphate hydrolases"/>
    <property type="match status" value="1"/>
</dbReference>
<dbReference type="Pfam" id="PF16658">
    <property type="entry name" value="RF3_C"/>
    <property type="match status" value="1"/>
</dbReference>
<dbReference type="InterPro" id="IPR041732">
    <property type="entry name" value="RF3_GTP-bd"/>
</dbReference>
<evidence type="ECO:0000256" key="1">
    <source>
        <dbReference type="ARBA" id="ARBA00004496"/>
    </source>
</evidence>
<feature type="binding site" evidence="7">
    <location>
        <begin position="29"/>
        <end position="36"/>
    </location>
    <ligand>
        <name>GTP</name>
        <dbReference type="ChEBI" id="CHEBI:37565"/>
    </ligand>
</feature>
<sequence>MDQDYNLAEYSPRLIAEQTNRRRTFAIISHPDAGKTTLTEKFLLFSGAVIEAGSIKARQGRRAARSDWMAIEQQRGISISSTVMQFEYRSHTFNLLDTPGHRDFSEDTYRVLSACDSAVMVLDVAKGIEPQTLKLFEVCRSQNLPIVTFLNKYDRPGRDPLELIDEIEEMIGLQPTPITWPVGPPGNFLGVIDRHDKTFITYERTARGAHIGAEQKTTIEDARDRIGTHIEKAVEECSLLEEVGANFDRESFLQGKSSPLFVGSALTNFGVKHLLDAVATLSPPPGERLDDEGNVRSVTAPFSGFVFKMQANMNPSHRDHVAFVRVCSGAFIRGMTVVNAETKRPFATKYATTMFGNERSTLEVAFPGDIVGLVNASELRIGDTLYLDEPVKYPELITFAPELFAYIRSTDTAKSKQFKKGLEQLEREGVIQVLFDPKQPNTPLLGAVGEMQFDVLTYRLESEFQAKVELRRTSYRFVRLTDEPTSAALDKLGGVLVAHRSDGELLALFENEFRLKRIQSDHPDWNLEPLVGSGSAEGYLGR</sequence>
<keyword evidence="4 7" id="KW-0547">Nucleotide-binding</keyword>
<keyword evidence="3 7" id="KW-0963">Cytoplasm</keyword>
<dbReference type="GO" id="GO:0005829">
    <property type="term" value="C:cytosol"/>
    <property type="evidence" value="ECO:0007669"/>
    <property type="project" value="TreeGrafter"/>
</dbReference>
<proteinExistence type="inferred from homology"/>
<dbReference type="HAMAP" id="MF_00072">
    <property type="entry name" value="Rel_fac_3"/>
    <property type="match status" value="1"/>
</dbReference>
<dbReference type="InterPro" id="IPR053905">
    <property type="entry name" value="EF-G-like_DII"/>
</dbReference>
<dbReference type="Pfam" id="PF00009">
    <property type="entry name" value="GTP_EFTU"/>
    <property type="match status" value="1"/>
</dbReference>
<keyword evidence="6 7" id="KW-0342">GTP-binding</keyword>
<dbReference type="PROSITE" id="PS00301">
    <property type="entry name" value="G_TR_1"/>
    <property type="match status" value="1"/>
</dbReference>